<evidence type="ECO:0000256" key="1">
    <source>
        <dbReference type="ARBA" id="ARBA00008056"/>
    </source>
</evidence>
<keyword evidence="2" id="KW-0560">Oxidoreductase</keyword>
<dbReference type="SUPFAM" id="SSF51197">
    <property type="entry name" value="Clavaminate synthase-like"/>
    <property type="match status" value="1"/>
</dbReference>
<accession>A0ABR1KXB5</accession>
<evidence type="ECO:0000313" key="4">
    <source>
        <dbReference type="EMBL" id="KAK7520606.1"/>
    </source>
</evidence>
<dbReference type="Pfam" id="PF03171">
    <property type="entry name" value="2OG-FeII_Oxy"/>
    <property type="match status" value="1"/>
</dbReference>
<evidence type="ECO:0000259" key="3">
    <source>
        <dbReference type="PROSITE" id="PS51471"/>
    </source>
</evidence>
<organism evidence="4 5">
    <name type="scientific">Phyllosticta citriasiana</name>
    <dbReference type="NCBI Taxonomy" id="595635"/>
    <lineage>
        <taxon>Eukaryota</taxon>
        <taxon>Fungi</taxon>
        <taxon>Dikarya</taxon>
        <taxon>Ascomycota</taxon>
        <taxon>Pezizomycotina</taxon>
        <taxon>Dothideomycetes</taxon>
        <taxon>Dothideomycetes incertae sedis</taxon>
        <taxon>Botryosphaeriales</taxon>
        <taxon>Phyllostictaceae</taxon>
        <taxon>Phyllosticta</taxon>
    </lineage>
</organism>
<dbReference type="EMBL" id="JBBPHU010000003">
    <property type="protein sequence ID" value="KAK7520606.1"/>
    <property type="molecule type" value="Genomic_DNA"/>
</dbReference>
<proteinExistence type="inferred from homology"/>
<dbReference type="PROSITE" id="PS51471">
    <property type="entry name" value="FE2OG_OXY"/>
    <property type="match status" value="1"/>
</dbReference>
<evidence type="ECO:0000256" key="2">
    <source>
        <dbReference type="RuleBase" id="RU003682"/>
    </source>
</evidence>
<reference evidence="4 5" key="1">
    <citation type="submission" date="2024-04" db="EMBL/GenBank/DDBJ databases">
        <title>Phyllosticta paracitricarpa is synonymous to the EU quarantine fungus P. citricarpa based on phylogenomic analyses.</title>
        <authorList>
            <consortium name="Lawrence Berkeley National Laboratory"/>
            <person name="Van Ingen-Buijs V.A."/>
            <person name="Van Westerhoven A.C."/>
            <person name="Haridas S."/>
            <person name="Skiadas P."/>
            <person name="Martin F."/>
            <person name="Groenewald J.Z."/>
            <person name="Crous P.W."/>
            <person name="Seidl M.F."/>
        </authorList>
    </citation>
    <scope>NUCLEOTIDE SEQUENCE [LARGE SCALE GENOMIC DNA]</scope>
    <source>
        <strain evidence="4 5">CBS 123371</strain>
    </source>
</reference>
<comment type="similarity">
    <text evidence="1 2">Belongs to the iron/ascorbate-dependent oxidoreductase family.</text>
</comment>
<dbReference type="InterPro" id="IPR005123">
    <property type="entry name" value="Oxoglu/Fe-dep_dioxygenase_dom"/>
</dbReference>
<dbReference type="InterPro" id="IPR050231">
    <property type="entry name" value="Iron_ascorbate_oxido_reductase"/>
</dbReference>
<keyword evidence="2" id="KW-0479">Metal-binding</keyword>
<dbReference type="Proteomes" id="UP001363622">
    <property type="component" value="Unassembled WGS sequence"/>
</dbReference>
<dbReference type="PRINTS" id="PR00682">
    <property type="entry name" value="IPNSYNTHASE"/>
</dbReference>
<sequence length="367" mass="41523">MASSFYDPQAAASVCRKNGTTTTTDSNIFAVEKDGLNIPLIDFEVFHSGDHEKRLETGRRIVNGFQEAGFVYLKNIPIPEWAVETTFKHSSQFFARPQDQKDILAWYSAKANRGYVAHGREKVTRADFAGNVDALRKAVPDLKESMEIGRDDEPDCPNMWPDEIDDEGKMFKSTMKEFWRACALLHQDIMKAVALGLGLKVDWFNEYIGQGDNTLRLLHYPEVDKSIFQREDGQLQVRAGEHSDYGSLTLLFQDSRGGLQVLSPKGTHVDAKPISGTVVVNAGDLLARWSNDTIQSTKHRVVEPPLQPGQENLTKYPARYSIAYFCNPDFDKLIETIPKTYNKTSERKYPPVKSGEYLEKRLKETYG</sequence>
<name>A0ABR1KXB5_9PEZI</name>
<feature type="domain" description="Fe2OG dioxygenase" evidence="3">
    <location>
        <begin position="211"/>
        <end position="328"/>
    </location>
</feature>
<dbReference type="InterPro" id="IPR026992">
    <property type="entry name" value="DIOX_N"/>
</dbReference>
<dbReference type="InterPro" id="IPR027443">
    <property type="entry name" value="IPNS-like_sf"/>
</dbReference>
<gene>
    <name evidence="4" type="ORF">IWZ03DRAFT_373419</name>
</gene>
<dbReference type="Gene3D" id="2.60.120.330">
    <property type="entry name" value="B-lactam Antibiotic, Isopenicillin N Synthase, Chain"/>
    <property type="match status" value="1"/>
</dbReference>
<comment type="caution">
    <text evidence="4">The sequence shown here is derived from an EMBL/GenBank/DDBJ whole genome shotgun (WGS) entry which is preliminary data.</text>
</comment>
<dbReference type="PANTHER" id="PTHR47990">
    <property type="entry name" value="2-OXOGLUTARATE (2OG) AND FE(II)-DEPENDENT OXYGENASE SUPERFAMILY PROTEIN-RELATED"/>
    <property type="match status" value="1"/>
</dbReference>
<keyword evidence="5" id="KW-1185">Reference proteome</keyword>
<evidence type="ECO:0000313" key="5">
    <source>
        <dbReference type="Proteomes" id="UP001363622"/>
    </source>
</evidence>
<protein>
    <recommendedName>
        <fullName evidence="3">Fe2OG dioxygenase domain-containing protein</fullName>
    </recommendedName>
</protein>
<dbReference type="Pfam" id="PF14226">
    <property type="entry name" value="DIOX_N"/>
    <property type="match status" value="1"/>
</dbReference>
<dbReference type="InterPro" id="IPR044861">
    <property type="entry name" value="IPNS-like_FE2OG_OXY"/>
</dbReference>
<keyword evidence="2" id="KW-0408">Iron</keyword>